<dbReference type="GO" id="GO:0003723">
    <property type="term" value="F:RNA binding"/>
    <property type="evidence" value="ECO:0007669"/>
    <property type="project" value="UniProtKB-UniRule"/>
</dbReference>
<dbReference type="Gene3D" id="3.30.70.330">
    <property type="match status" value="3"/>
</dbReference>
<feature type="compositionally biased region" description="Low complexity" evidence="3">
    <location>
        <begin position="1"/>
        <end position="14"/>
    </location>
</feature>
<feature type="domain" description="RRM" evidence="4">
    <location>
        <begin position="200"/>
        <end position="282"/>
    </location>
</feature>
<accession>A0A2I0B050</accession>
<feature type="domain" description="RRM" evidence="4">
    <location>
        <begin position="120"/>
        <end position="198"/>
    </location>
</feature>
<keyword evidence="6" id="KW-1185">Reference proteome</keyword>
<evidence type="ECO:0000313" key="6">
    <source>
        <dbReference type="Proteomes" id="UP000236161"/>
    </source>
</evidence>
<feature type="region of interest" description="Disordered" evidence="3">
    <location>
        <begin position="1"/>
        <end position="75"/>
    </location>
</feature>
<name>A0A2I0B050_9ASPA</name>
<dbReference type="EMBL" id="KZ451932">
    <property type="protein sequence ID" value="PKA61155.1"/>
    <property type="molecule type" value="Genomic_DNA"/>
</dbReference>
<gene>
    <name evidence="5" type="primary">PAB2</name>
    <name evidence="5" type="ORF">AXF42_Ash006051</name>
</gene>
<organism evidence="5 6">
    <name type="scientific">Apostasia shenzhenica</name>
    <dbReference type="NCBI Taxonomy" id="1088818"/>
    <lineage>
        <taxon>Eukaryota</taxon>
        <taxon>Viridiplantae</taxon>
        <taxon>Streptophyta</taxon>
        <taxon>Embryophyta</taxon>
        <taxon>Tracheophyta</taxon>
        <taxon>Spermatophyta</taxon>
        <taxon>Magnoliopsida</taxon>
        <taxon>Liliopsida</taxon>
        <taxon>Asparagales</taxon>
        <taxon>Orchidaceae</taxon>
        <taxon>Apostasioideae</taxon>
        <taxon>Apostasia</taxon>
    </lineage>
</organism>
<evidence type="ECO:0000313" key="5">
    <source>
        <dbReference type="EMBL" id="PKA61155.1"/>
    </source>
</evidence>
<keyword evidence="1 2" id="KW-0694">RNA-binding</keyword>
<feature type="region of interest" description="Disordered" evidence="3">
    <location>
        <begin position="443"/>
        <end position="477"/>
    </location>
</feature>
<dbReference type="Proteomes" id="UP000236161">
    <property type="component" value="Unassembled WGS sequence"/>
</dbReference>
<dbReference type="SUPFAM" id="SSF54928">
    <property type="entry name" value="RNA-binding domain, RBD"/>
    <property type="match status" value="2"/>
</dbReference>
<feature type="compositionally biased region" description="Low complexity" evidence="3">
    <location>
        <begin position="455"/>
        <end position="469"/>
    </location>
</feature>
<protein>
    <submittedName>
        <fullName evidence="5">Polyadenylate-binding protein 2</fullName>
    </submittedName>
</protein>
<dbReference type="PANTHER" id="PTHR21245">
    <property type="entry name" value="HETEROGENEOUS NUCLEAR RIBONUCLEOPROTEIN"/>
    <property type="match status" value="1"/>
</dbReference>
<dbReference type="CDD" id="cd00590">
    <property type="entry name" value="RRM_SF"/>
    <property type="match status" value="1"/>
</dbReference>
<feature type="domain" description="RRM" evidence="4">
    <location>
        <begin position="292"/>
        <end position="369"/>
    </location>
</feature>
<proteinExistence type="predicted"/>
<dbReference type="PROSITE" id="PS50102">
    <property type="entry name" value="RRM"/>
    <property type="match status" value="3"/>
</dbReference>
<dbReference type="STRING" id="1088818.A0A2I0B050"/>
<dbReference type="Pfam" id="PF00076">
    <property type="entry name" value="RRM_1"/>
    <property type="match status" value="3"/>
</dbReference>
<sequence length="477" mass="52403">MPRTRASAAAARAAEPVIPAEPDEQVELDETEEAMDEDVEYEEVEEEVELEEEEEEEEVVEEEEEEEGIEDEEDQAAVVNGADAKKTITVGSDVAMKEDGENVNDSMVHDELLALPPHGSEVYVGGIPLDATEEELRKFCEPAGEVTEVRMMKAKDSTQNKGYAFVTFRTKDLAMTAIEKLDNTELKGKKIKCSSSQAKNKLFIGNVPRSWTVEDLKKAVMEFAPGVISVDLMKDPQNSSRNRGFAFVEFYNHACADFSRKKMTSPKFKFDSITPTVSWADSKSGDSSSQIKSIYVKNLPKDITQDQLKKLFEHHGEITKVVLPPAKPGQSKRYGFVHFAERSSTLKALENTEPYKINDDVVECSLAKPQTEKKVESGSSATKGALLSSYTAHRAGFGIMGASYGALAPGFAPPMYYGRGQTPAGMAMVPMILPDGRLGYVLQQPGMPAASPQHRGSSSSSGRKGNGNNRGRRYNPY</sequence>
<dbReference type="OrthoDB" id="3800936at2759"/>
<dbReference type="InterPro" id="IPR000504">
    <property type="entry name" value="RRM_dom"/>
</dbReference>
<dbReference type="AlphaFoldDB" id="A0A2I0B050"/>
<feature type="compositionally biased region" description="Acidic residues" evidence="3">
    <location>
        <begin position="21"/>
        <end position="75"/>
    </location>
</feature>
<evidence type="ECO:0000256" key="1">
    <source>
        <dbReference type="ARBA" id="ARBA00022884"/>
    </source>
</evidence>
<dbReference type="SMART" id="SM00360">
    <property type="entry name" value="RRM"/>
    <property type="match status" value="3"/>
</dbReference>
<dbReference type="InterPro" id="IPR012677">
    <property type="entry name" value="Nucleotide-bd_a/b_plait_sf"/>
</dbReference>
<evidence type="ECO:0000256" key="3">
    <source>
        <dbReference type="SAM" id="MobiDB-lite"/>
    </source>
</evidence>
<evidence type="ECO:0000256" key="2">
    <source>
        <dbReference type="PROSITE-ProRule" id="PRU00176"/>
    </source>
</evidence>
<reference evidence="5 6" key="1">
    <citation type="journal article" date="2017" name="Nature">
        <title>The Apostasia genome and the evolution of orchids.</title>
        <authorList>
            <person name="Zhang G.Q."/>
            <person name="Liu K.W."/>
            <person name="Li Z."/>
            <person name="Lohaus R."/>
            <person name="Hsiao Y.Y."/>
            <person name="Niu S.C."/>
            <person name="Wang J.Y."/>
            <person name="Lin Y.C."/>
            <person name="Xu Q."/>
            <person name="Chen L.J."/>
            <person name="Yoshida K."/>
            <person name="Fujiwara S."/>
            <person name="Wang Z.W."/>
            <person name="Zhang Y.Q."/>
            <person name="Mitsuda N."/>
            <person name="Wang M."/>
            <person name="Liu G.H."/>
            <person name="Pecoraro L."/>
            <person name="Huang H.X."/>
            <person name="Xiao X.J."/>
            <person name="Lin M."/>
            <person name="Wu X.Y."/>
            <person name="Wu W.L."/>
            <person name="Chen Y.Y."/>
            <person name="Chang S.B."/>
            <person name="Sakamoto S."/>
            <person name="Ohme-Takagi M."/>
            <person name="Yagi M."/>
            <person name="Zeng S.J."/>
            <person name="Shen C.Y."/>
            <person name="Yeh C.M."/>
            <person name="Luo Y.B."/>
            <person name="Tsai W.C."/>
            <person name="Van de Peer Y."/>
            <person name="Liu Z.J."/>
        </authorList>
    </citation>
    <scope>NUCLEOTIDE SEQUENCE [LARGE SCALE GENOMIC DNA]</scope>
    <source>
        <strain evidence="6">cv. Shenzhen</strain>
        <tissue evidence="5">Stem</tissue>
    </source>
</reference>
<dbReference type="InterPro" id="IPR035979">
    <property type="entry name" value="RBD_domain_sf"/>
</dbReference>
<evidence type="ECO:0000259" key="4">
    <source>
        <dbReference type="PROSITE" id="PS50102"/>
    </source>
</evidence>